<evidence type="ECO:0000259" key="15">
    <source>
        <dbReference type="PROSITE" id="PS51671"/>
    </source>
</evidence>
<evidence type="ECO:0000256" key="7">
    <source>
        <dbReference type="ARBA" id="ARBA00022723"/>
    </source>
</evidence>
<dbReference type="AlphaFoldDB" id="E1X0Q8"/>
<dbReference type="InterPro" id="IPR023214">
    <property type="entry name" value="HAD_sf"/>
</dbReference>
<keyword evidence="9" id="KW-0460">Magnesium</keyword>
<reference evidence="17" key="1">
    <citation type="journal article" date="2013" name="ISME J.">
        <title>A small predatory core genome in the divergent marine Bacteriovorax marinus SJ and the terrestrial Bdellovibrio bacteriovorus.</title>
        <authorList>
            <person name="Crossman L.C."/>
            <person name="Chen H."/>
            <person name="Cerdeno-Tarraga A.M."/>
            <person name="Brooks K."/>
            <person name="Quail M.A."/>
            <person name="Pineiro S.A."/>
            <person name="Hobley L."/>
            <person name="Sockett R.E."/>
            <person name="Bentley S.D."/>
            <person name="Parkhill J."/>
            <person name="Williams H.N."/>
            <person name="Stine O.C."/>
        </authorList>
    </citation>
    <scope>NUCLEOTIDE SEQUENCE [LARGE SCALE GENOMIC DNA]</scope>
    <source>
        <strain evidence="17">ATCC BAA-682 / DSM 15412 / SJ</strain>
    </source>
</reference>
<dbReference type="SFLD" id="SFLDG01136">
    <property type="entry name" value="C1.6:_Phosphoserine_Phosphatas"/>
    <property type="match status" value="1"/>
</dbReference>
<evidence type="ECO:0000256" key="4">
    <source>
        <dbReference type="ARBA" id="ARBA00012640"/>
    </source>
</evidence>
<dbReference type="InterPro" id="IPR002912">
    <property type="entry name" value="ACT_dom"/>
</dbReference>
<feature type="active site" description="Nucleophile" evidence="14">
    <location>
        <position position="190"/>
    </location>
</feature>
<dbReference type="KEGG" id="bmx:BMS_1543"/>
<proteinExistence type="inferred from homology"/>
<dbReference type="InterPro" id="IPR050582">
    <property type="entry name" value="HAD-like_SerB"/>
</dbReference>
<dbReference type="eggNOG" id="COG0560">
    <property type="taxonomic scope" value="Bacteria"/>
</dbReference>
<dbReference type="OrthoDB" id="9792539at2"/>
<feature type="active site" description="Proton donor" evidence="14">
    <location>
        <position position="192"/>
    </location>
</feature>
<dbReference type="PRINTS" id="PR00119">
    <property type="entry name" value="CATATPASE"/>
</dbReference>
<evidence type="ECO:0000313" key="16">
    <source>
        <dbReference type="EMBL" id="CBW26396.1"/>
    </source>
</evidence>
<evidence type="ECO:0000256" key="1">
    <source>
        <dbReference type="ARBA" id="ARBA00001946"/>
    </source>
</evidence>
<dbReference type="eggNOG" id="COG3830">
    <property type="taxonomic scope" value="Bacteria"/>
</dbReference>
<gene>
    <name evidence="16" type="ordered locus">BMS_1543</name>
</gene>
<evidence type="ECO:0000256" key="8">
    <source>
        <dbReference type="ARBA" id="ARBA00022801"/>
    </source>
</evidence>
<dbReference type="RefSeq" id="WP_014244179.1">
    <property type="nucleotide sequence ID" value="NC_016620.1"/>
</dbReference>
<evidence type="ECO:0000256" key="3">
    <source>
        <dbReference type="ARBA" id="ARBA00009184"/>
    </source>
</evidence>
<comment type="similarity">
    <text evidence="3">Belongs to the HAD-like hydrolase superfamily. SerB family.</text>
</comment>
<dbReference type="InterPro" id="IPR045865">
    <property type="entry name" value="ACT-like_dom_sf"/>
</dbReference>
<dbReference type="InterPro" id="IPR036412">
    <property type="entry name" value="HAD-like_sf"/>
</dbReference>
<dbReference type="GO" id="GO:0036424">
    <property type="term" value="F:L-phosphoserine phosphatase activity"/>
    <property type="evidence" value="ECO:0007669"/>
    <property type="project" value="InterPro"/>
</dbReference>
<dbReference type="NCBIfam" id="TIGR00338">
    <property type="entry name" value="serB"/>
    <property type="match status" value="1"/>
</dbReference>
<dbReference type="UniPathway" id="UPA00135">
    <property type="reaction ID" value="UER00198"/>
</dbReference>
<dbReference type="GO" id="GO:0000287">
    <property type="term" value="F:magnesium ion binding"/>
    <property type="evidence" value="ECO:0007669"/>
    <property type="project" value="TreeGrafter"/>
</dbReference>
<comment type="catalytic activity">
    <reaction evidence="13">
        <text>O-phospho-D-serine + H2O = D-serine + phosphate</text>
        <dbReference type="Rhea" id="RHEA:24873"/>
        <dbReference type="ChEBI" id="CHEBI:15377"/>
        <dbReference type="ChEBI" id="CHEBI:35247"/>
        <dbReference type="ChEBI" id="CHEBI:43474"/>
        <dbReference type="ChEBI" id="CHEBI:58680"/>
        <dbReference type="EC" id="3.1.3.3"/>
    </reaction>
</comment>
<evidence type="ECO:0000256" key="10">
    <source>
        <dbReference type="ARBA" id="ARBA00023299"/>
    </source>
</evidence>
<dbReference type="InterPro" id="IPR004469">
    <property type="entry name" value="PSP"/>
</dbReference>
<comment type="cofactor">
    <cofactor evidence="1">
        <name>Mg(2+)</name>
        <dbReference type="ChEBI" id="CHEBI:18420"/>
    </cofactor>
</comment>
<name>E1X0Q8_HALMS</name>
<dbReference type="PATRIC" id="fig|862908.3.peg.1469"/>
<evidence type="ECO:0000256" key="11">
    <source>
        <dbReference type="ARBA" id="ARBA00031693"/>
    </source>
</evidence>
<dbReference type="PROSITE" id="PS51671">
    <property type="entry name" value="ACT"/>
    <property type="match status" value="1"/>
</dbReference>
<sequence length="398" mass="43547">MPKELNGKDVLIKVSGPDHPGITSELMSIIKKTNNSLLDMGQSVTHGLLSLSFVINIANENTEQDHVLKDLLFAANNLNLTLDYKVVEPKAKSQKTEKFILNCVSVEPLSAAFVCDISTILSKHGINIKRIDKVSPNEFKSLEISTQVPIGMNWQEVKAELLKTSNGHQVDVAFLKDDIFRRSKRLIVFDMDSTLIQTEVIDELADACGVGDEIRKITEEAMNGEIDFDESLIKRVSKLKGLEASKMKDILDSLPLTPGVEDFIHTIKTLGYKVAVISGGFTFFANALKEKLGLDYAFANELEIVNGKLTGNVVGTIINAEQKALLVKLIAQQESISLEQVVAIGDGANDLPMLATAGLGIAFHAKEVVKKEAEQHMSHGPMTSILYFLGITDSSELL</sequence>
<dbReference type="GO" id="GO:0006564">
    <property type="term" value="P:L-serine biosynthetic process"/>
    <property type="evidence" value="ECO:0007669"/>
    <property type="project" value="UniProtKB-KW"/>
</dbReference>
<organism evidence="16 17">
    <name type="scientific">Halobacteriovorax marinus (strain ATCC BAA-682 / DSM 15412 / SJ)</name>
    <name type="common">Bacteriovorax marinus</name>
    <dbReference type="NCBI Taxonomy" id="862908"/>
    <lineage>
        <taxon>Bacteria</taxon>
        <taxon>Pseudomonadati</taxon>
        <taxon>Bdellovibrionota</taxon>
        <taxon>Bacteriovoracia</taxon>
        <taxon>Bacteriovoracales</taxon>
        <taxon>Halobacteriovoraceae</taxon>
        <taxon>Halobacteriovorax</taxon>
    </lineage>
</organism>
<keyword evidence="6" id="KW-0028">Amino-acid biosynthesis</keyword>
<evidence type="ECO:0000256" key="14">
    <source>
        <dbReference type="PIRSR" id="PIRSR604469-1"/>
    </source>
</evidence>
<dbReference type="PANTHER" id="PTHR43344:SF2">
    <property type="entry name" value="PHOSPHOSERINE PHOSPHATASE"/>
    <property type="match status" value="1"/>
</dbReference>
<keyword evidence="17" id="KW-1185">Reference proteome</keyword>
<dbReference type="Gene3D" id="3.40.50.1000">
    <property type="entry name" value="HAD superfamily/HAD-like"/>
    <property type="match status" value="1"/>
</dbReference>
<evidence type="ECO:0000256" key="2">
    <source>
        <dbReference type="ARBA" id="ARBA00005135"/>
    </source>
</evidence>
<dbReference type="SFLD" id="SFLDS00003">
    <property type="entry name" value="Haloacid_Dehalogenase"/>
    <property type="match status" value="1"/>
</dbReference>
<dbReference type="NCBIfam" id="TIGR01488">
    <property type="entry name" value="HAD-SF-IB"/>
    <property type="match status" value="1"/>
</dbReference>
<dbReference type="STRING" id="862908.BMS_1543"/>
<dbReference type="CDD" id="cd07500">
    <property type="entry name" value="HAD_PSP"/>
    <property type="match status" value="1"/>
</dbReference>
<dbReference type="GO" id="GO:0005737">
    <property type="term" value="C:cytoplasm"/>
    <property type="evidence" value="ECO:0007669"/>
    <property type="project" value="TreeGrafter"/>
</dbReference>
<comment type="pathway">
    <text evidence="2">Amino-acid biosynthesis; L-serine biosynthesis; L-serine from 3-phospho-D-glycerate: step 3/3.</text>
</comment>
<dbReference type="SUPFAM" id="SSF56784">
    <property type="entry name" value="HAD-like"/>
    <property type="match status" value="1"/>
</dbReference>
<dbReference type="SFLD" id="SFLDG01137">
    <property type="entry name" value="C1.6.1:_Phosphoserine_Phosphat"/>
    <property type="match status" value="1"/>
</dbReference>
<dbReference type="EC" id="3.1.3.3" evidence="4"/>
<dbReference type="Pfam" id="PF00702">
    <property type="entry name" value="Hydrolase"/>
    <property type="match status" value="1"/>
</dbReference>
<dbReference type="HOGENOM" id="CLU_036368_0_0_7"/>
<keyword evidence="10" id="KW-0718">Serine biosynthesis</keyword>
<evidence type="ECO:0000256" key="6">
    <source>
        <dbReference type="ARBA" id="ARBA00022605"/>
    </source>
</evidence>
<evidence type="ECO:0000313" key="17">
    <source>
        <dbReference type="Proteomes" id="UP000008963"/>
    </source>
</evidence>
<evidence type="ECO:0000256" key="12">
    <source>
        <dbReference type="ARBA" id="ARBA00048138"/>
    </source>
</evidence>
<dbReference type="SUPFAM" id="SSF55021">
    <property type="entry name" value="ACT-like"/>
    <property type="match status" value="1"/>
</dbReference>
<dbReference type="Gene3D" id="3.30.70.260">
    <property type="match status" value="1"/>
</dbReference>
<protein>
    <recommendedName>
        <fullName evidence="5">Phosphoserine phosphatase</fullName>
        <ecNumber evidence="4">3.1.3.3</ecNumber>
    </recommendedName>
    <alternativeName>
        <fullName evidence="11">O-phosphoserine phosphohydrolase</fullName>
    </alternativeName>
</protein>
<keyword evidence="8" id="KW-0378">Hydrolase</keyword>
<evidence type="ECO:0000256" key="9">
    <source>
        <dbReference type="ARBA" id="ARBA00022842"/>
    </source>
</evidence>
<evidence type="ECO:0000256" key="13">
    <source>
        <dbReference type="ARBA" id="ARBA00048523"/>
    </source>
</evidence>
<dbReference type="EMBL" id="FQ312005">
    <property type="protein sequence ID" value="CBW26396.1"/>
    <property type="molecule type" value="Genomic_DNA"/>
</dbReference>
<dbReference type="CDD" id="cd04870">
    <property type="entry name" value="ACT_PSP_1"/>
    <property type="match status" value="1"/>
</dbReference>
<comment type="catalytic activity">
    <reaction evidence="12">
        <text>O-phospho-L-serine + H2O = L-serine + phosphate</text>
        <dbReference type="Rhea" id="RHEA:21208"/>
        <dbReference type="ChEBI" id="CHEBI:15377"/>
        <dbReference type="ChEBI" id="CHEBI:33384"/>
        <dbReference type="ChEBI" id="CHEBI:43474"/>
        <dbReference type="ChEBI" id="CHEBI:57524"/>
        <dbReference type="EC" id="3.1.3.3"/>
    </reaction>
</comment>
<dbReference type="Proteomes" id="UP000008963">
    <property type="component" value="Chromosome"/>
</dbReference>
<feature type="domain" description="ACT" evidence="15">
    <location>
        <begin position="11"/>
        <end position="89"/>
    </location>
</feature>
<dbReference type="Pfam" id="PF13740">
    <property type="entry name" value="ACT_6"/>
    <property type="match status" value="1"/>
</dbReference>
<dbReference type="SFLD" id="SFLDF00029">
    <property type="entry name" value="phosphoserine_phosphatase"/>
    <property type="match status" value="1"/>
</dbReference>
<keyword evidence="7" id="KW-0479">Metal-binding</keyword>
<dbReference type="PANTHER" id="PTHR43344">
    <property type="entry name" value="PHOSPHOSERINE PHOSPHATASE"/>
    <property type="match status" value="1"/>
</dbReference>
<accession>E1X0Q8</accession>
<evidence type="ECO:0000256" key="5">
    <source>
        <dbReference type="ARBA" id="ARBA00015196"/>
    </source>
</evidence>